<evidence type="ECO:0000256" key="1">
    <source>
        <dbReference type="ARBA" id="ARBA00004924"/>
    </source>
</evidence>
<dbReference type="SUPFAM" id="SSF47336">
    <property type="entry name" value="ACP-like"/>
    <property type="match status" value="1"/>
</dbReference>
<dbReference type="EMBL" id="LILB01000001">
    <property type="protein sequence ID" value="KOO51012.1"/>
    <property type="molecule type" value="Genomic_DNA"/>
</dbReference>
<dbReference type="STRING" id="263475.AMD00_00360"/>
<protein>
    <recommendedName>
        <fullName evidence="3">isochorismatase</fullName>
        <ecNumber evidence="3">3.3.2.1</ecNumber>
    </recommendedName>
</protein>
<evidence type="ECO:0000256" key="6">
    <source>
        <dbReference type="ARBA" id="ARBA00022801"/>
    </source>
</evidence>
<dbReference type="CDD" id="cd01013">
    <property type="entry name" value="isochorismatase"/>
    <property type="match status" value="1"/>
</dbReference>
<dbReference type="EC" id="3.3.2.1" evidence="3"/>
<dbReference type="AlphaFoldDB" id="A0A0M0LJE2"/>
<comment type="cofactor">
    <cofactor evidence="8">
        <name>pantetheine 4'-phosphate</name>
        <dbReference type="ChEBI" id="CHEBI:47942"/>
    </cofactor>
    <text evidence="8">Binds 1 phosphopantetheine covalently.</text>
</comment>
<evidence type="ECO:0000313" key="11">
    <source>
        <dbReference type="Proteomes" id="UP000036867"/>
    </source>
</evidence>
<accession>A0A0M0LJE2</accession>
<name>A0A0M0LJE2_9BACL</name>
<evidence type="ECO:0000256" key="2">
    <source>
        <dbReference type="ARBA" id="ARBA00006336"/>
    </source>
</evidence>
<dbReference type="InterPro" id="IPR050272">
    <property type="entry name" value="Isochorismatase-like_hydrls"/>
</dbReference>
<dbReference type="Gene3D" id="3.40.50.850">
    <property type="entry name" value="Isochorismatase-like"/>
    <property type="match status" value="1"/>
</dbReference>
<dbReference type="SUPFAM" id="SSF52499">
    <property type="entry name" value="Isochorismatase-like hydrolases"/>
    <property type="match status" value="1"/>
</dbReference>
<dbReference type="PROSITE" id="PS00012">
    <property type="entry name" value="PHOSPHOPANTETHEINE"/>
    <property type="match status" value="1"/>
</dbReference>
<evidence type="ECO:0000256" key="3">
    <source>
        <dbReference type="ARBA" id="ARBA00012100"/>
    </source>
</evidence>
<gene>
    <name evidence="10" type="ORF">AMD00_00360</name>
</gene>
<dbReference type="InterPro" id="IPR006162">
    <property type="entry name" value="Ppantetheine_attach_site"/>
</dbReference>
<keyword evidence="5 8" id="KW-0597">Phosphoprotein</keyword>
<evidence type="ECO:0000256" key="7">
    <source>
        <dbReference type="ARBA" id="ARBA00048590"/>
    </source>
</evidence>
<evidence type="ECO:0000313" key="10">
    <source>
        <dbReference type="EMBL" id="KOO51012.1"/>
    </source>
</evidence>
<comment type="catalytic activity">
    <reaction evidence="7">
        <text>isochorismate + H2O = (2S,3S)-2,3-dihydroxy-2,3-dihydrobenzoate + pyruvate</text>
        <dbReference type="Rhea" id="RHEA:11112"/>
        <dbReference type="ChEBI" id="CHEBI:15361"/>
        <dbReference type="ChEBI" id="CHEBI:15377"/>
        <dbReference type="ChEBI" id="CHEBI:29780"/>
        <dbReference type="ChEBI" id="CHEBI:58764"/>
        <dbReference type="EC" id="3.3.2.1"/>
    </reaction>
</comment>
<dbReference type="OrthoDB" id="257098at2"/>
<proteinExistence type="inferred from homology"/>
<keyword evidence="6" id="KW-0378">Hydrolase</keyword>
<dbReference type="InterPro" id="IPR036380">
    <property type="entry name" value="Isochorismatase-like_sf"/>
</dbReference>
<dbReference type="InterPro" id="IPR000868">
    <property type="entry name" value="Isochorismatase-like_dom"/>
</dbReference>
<dbReference type="InterPro" id="IPR009081">
    <property type="entry name" value="PP-bd_ACP"/>
</dbReference>
<dbReference type="Pfam" id="PF00550">
    <property type="entry name" value="PP-binding"/>
    <property type="match status" value="1"/>
</dbReference>
<reference evidence="11" key="1">
    <citation type="submission" date="2015-08" db="EMBL/GenBank/DDBJ databases">
        <title>Fjat-10028 dsm 16317.</title>
        <authorList>
            <person name="Liu B."/>
            <person name="Wang J."/>
            <person name="Zhu Y."/>
            <person name="Liu G."/>
            <person name="Chen Q."/>
            <person name="Chen Z."/>
            <person name="Lan J."/>
            <person name="Che J."/>
            <person name="Ge C."/>
            <person name="Shi H."/>
            <person name="Pan Z."/>
            <person name="Liu X."/>
        </authorList>
    </citation>
    <scope>NUCLEOTIDE SEQUENCE [LARGE SCALE GENOMIC DNA]</scope>
    <source>
        <strain evidence="11">DSM 16317</strain>
    </source>
</reference>
<dbReference type="PRINTS" id="PR01398">
    <property type="entry name" value="ISCHRISMTASE"/>
</dbReference>
<dbReference type="InterPro" id="IPR036736">
    <property type="entry name" value="ACP-like_sf"/>
</dbReference>
<dbReference type="PANTHER" id="PTHR43540:SF3">
    <property type="entry name" value="ENTEROBACTIN SYNTHASE COMPONENT B"/>
    <property type="match status" value="1"/>
</dbReference>
<dbReference type="GO" id="GO:0008908">
    <property type="term" value="F:isochorismatase activity"/>
    <property type="evidence" value="ECO:0007669"/>
    <property type="project" value="UniProtKB-EC"/>
</dbReference>
<sequence>MAIPAITPYAMPVESELPKNKVSWKVDPSRSVLLVHDMQQYFLDYYTVTESPITELISHIQSIKSRCVELGIPVVYTAQPGNQNSEDRALLTDFWGPGLDDDINQTKVVDEVAPSEDDIVLTKWRYSAFKRTNLLEMMKEQGRDQLIICGVYAHIGCLLTASEAFMLDIKPFLVSDAVADFSLEEHKMAIKYAAERCAVTISTSQLLEQLKSGEQVLAGTSQENDEHCLTLDGLRIQIAELLGESPSDIGDNEDIVDIGMDSIRMMTLVEILRGKGAEINFMQMAEKPTIAAWWELLSSQKVLA</sequence>
<evidence type="ECO:0000256" key="5">
    <source>
        <dbReference type="ARBA" id="ARBA00022553"/>
    </source>
</evidence>
<comment type="pathway">
    <text evidence="1">Siderophore biosynthesis.</text>
</comment>
<organism evidence="10 11">
    <name type="scientific">Viridibacillus arvi</name>
    <dbReference type="NCBI Taxonomy" id="263475"/>
    <lineage>
        <taxon>Bacteria</taxon>
        <taxon>Bacillati</taxon>
        <taxon>Bacillota</taxon>
        <taxon>Bacilli</taxon>
        <taxon>Bacillales</taxon>
        <taxon>Caryophanaceae</taxon>
        <taxon>Viridibacillus</taxon>
    </lineage>
</organism>
<feature type="modified residue" description="O-(pantetheine 4'-phosphoryl)serine" evidence="8">
    <location>
        <position position="262"/>
    </location>
</feature>
<dbReference type="FunFam" id="3.40.50.850:FF:000002">
    <property type="entry name" value="Vibriobactin-specific isochorismatase"/>
    <property type="match status" value="1"/>
</dbReference>
<comment type="similarity">
    <text evidence="2">Belongs to the isochorismatase family.</text>
</comment>
<dbReference type="PANTHER" id="PTHR43540">
    <property type="entry name" value="PEROXYUREIDOACRYLATE/UREIDOACRYLATE AMIDOHYDROLASE-RELATED"/>
    <property type="match status" value="1"/>
</dbReference>
<feature type="domain" description="Carrier" evidence="9">
    <location>
        <begin position="225"/>
        <end position="301"/>
    </location>
</feature>
<dbReference type="PATRIC" id="fig|263475.3.peg.371"/>
<dbReference type="RefSeq" id="WP_053415126.1">
    <property type="nucleotide sequence ID" value="NZ_LILB01000001.1"/>
</dbReference>
<evidence type="ECO:0000256" key="8">
    <source>
        <dbReference type="PIRSR" id="PIRSR001111-50"/>
    </source>
</evidence>
<dbReference type="PROSITE" id="PS50075">
    <property type="entry name" value="CARRIER"/>
    <property type="match status" value="1"/>
</dbReference>
<keyword evidence="4 8" id="KW-0596">Phosphopantetheine</keyword>
<evidence type="ECO:0000256" key="4">
    <source>
        <dbReference type="ARBA" id="ARBA00022450"/>
    </source>
</evidence>
<evidence type="ECO:0000259" key="9">
    <source>
        <dbReference type="PROSITE" id="PS50075"/>
    </source>
</evidence>
<dbReference type="Proteomes" id="UP000036867">
    <property type="component" value="Unassembled WGS sequence"/>
</dbReference>
<dbReference type="PIRSF" id="PIRSF001111">
    <property type="entry name" value="Isochorismatase"/>
    <property type="match status" value="1"/>
</dbReference>
<comment type="caution">
    <text evidence="10">The sequence shown here is derived from an EMBL/GenBank/DDBJ whole genome shotgun (WGS) entry which is preliminary data.</text>
</comment>
<dbReference type="InterPro" id="IPR016291">
    <property type="entry name" value="Isochorismatase"/>
</dbReference>
<dbReference type="Pfam" id="PF00857">
    <property type="entry name" value="Isochorismatase"/>
    <property type="match status" value="1"/>
</dbReference>
<keyword evidence="11" id="KW-1185">Reference proteome</keyword>
<dbReference type="GeneID" id="301134577"/>
<dbReference type="Gene3D" id="1.10.1200.10">
    <property type="entry name" value="ACP-like"/>
    <property type="match status" value="1"/>
</dbReference>